<comment type="caution">
    <text evidence="1">The sequence shown here is derived from an EMBL/GenBank/DDBJ whole genome shotgun (WGS) entry which is preliminary data.</text>
</comment>
<name>A0A9Q3QWY1_9HYPH</name>
<accession>A0A9Q3QWY1</accession>
<dbReference type="Proteomes" id="UP000749740">
    <property type="component" value="Unassembled WGS sequence"/>
</dbReference>
<evidence type="ECO:0000313" key="1">
    <source>
        <dbReference type="EMBL" id="MBX5025776.1"/>
    </source>
</evidence>
<reference evidence="1 4" key="1">
    <citation type="submission" date="2020-04" db="EMBL/GenBank/DDBJ databases">
        <title>Global-level population genomics: horizontal gene transfer, symbiosis and evolution in Rhizobia.</title>
        <authorList>
            <person name="Gai Y."/>
        </authorList>
    </citation>
    <scope>NUCLEOTIDE SEQUENCE</scope>
    <source>
        <strain evidence="2 4">BLR33</strain>
        <strain evidence="1">BLR57</strain>
    </source>
</reference>
<dbReference type="GeneID" id="66142853"/>
<keyword evidence="4" id="KW-1185">Reference proteome</keyword>
<dbReference type="Proteomes" id="UP000770629">
    <property type="component" value="Unassembled WGS sequence"/>
</dbReference>
<dbReference type="EMBL" id="JABDYC010000010">
    <property type="protein sequence ID" value="MBX5025776.1"/>
    <property type="molecule type" value="Genomic_DNA"/>
</dbReference>
<dbReference type="EMBL" id="JABDYF010000001">
    <property type="protein sequence ID" value="MBX5088113.1"/>
    <property type="molecule type" value="Genomic_DNA"/>
</dbReference>
<organism evidence="1 3">
    <name type="scientific">Rhizobium lentis</name>
    <dbReference type="NCBI Taxonomy" id="1138194"/>
    <lineage>
        <taxon>Bacteria</taxon>
        <taxon>Pseudomonadati</taxon>
        <taxon>Pseudomonadota</taxon>
        <taxon>Alphaproteobacteria</taxon>
        <taxon>Hyphomicrobiales</taxon>
        <taxon>Rhizobiaceae</taxon>
        <taxon>Rhizobium/Agrobacterium group</taxon>
        <taxon>Rhizobium</taxon>
    </lineage>
</organism>
<proteinExistence type="predicted"/>
<dbReference type="RefSeq" id="WP_207244617.1">
    <property type="nucleotide sequence ID" value="NZ_CP071455.1"/>
</dbReference>
<evidence type="ECO:0000313" key="4">
    <source>
        <dbReference type="Proteomes" id="UP000770629"/>
    </source>
</evidence>
<gene>
    <name evidence="2" type="ORF">HJB60_02835</name>
    <name evidence="1" type="ORF">HJB63_24965</name>
</gene>
<dbReference type="AlphaFoldDB" id="A0A9Q3QWY1"/>
<sequence>MDTQKSTDLGCLAAALIVQAATYRCAATIWLRVMAKAGYRIRLPDLLSLCTLASVFVAKQN</sequence>
<protein>
    <submittedName>
        <fullName evidence="1">Uncharacterized protein</fullName>
    </submittedName>
</protein>
<evidence type="ECO:0000313" key="2">
    <source>
        <dbReference type="EMBL" id="MBX5088113.1"/>
    </source>
</evidence>
<evidence type="ECO:0000313" key="3">
    <source>
        <dbReference type="Proteomes" id="UP000749740"/>
    </source>
</evidence>